<dbReference type="OrthoDB" id="4241824at2"/>
<dbReference type="Gene3D" id="1.10.1200.10">
    <property type="entry name" value="ACP-like"/>
    <property type="match status" value="1"/>
</dbReference>
<dbReference type="Proteomes" id="UP001334804">
    <property type="component" value="Chromosome"/>
</dbReference>
<dbReference type="AlphaFoldDB" id="A0A1C6UKG9"/>
<dbReference type="InterPro" id="IPR006162">
    <property type="entry name" value="Ppantetheine_attach_site"/>
</dbReference>
<evidence type="ECO:0000313" key="7">
    <source>
        <dbReference type="Proteomes" id="UP001334804"/>
    </source>
</evidence>
<evidence type="ECO:0000256" key="1">
    <source>
        <dbReference type="ARBA" id="ARBA00022450"/>
    </source>
</evidence>
<name>A0A1C6UKG9_9ACTN</name>
<keyword evidence="7" id="KW-1185">Reference proteome</keyword>
<evidence type="ECO:0000313" key="5">
    <source>
        <dbReference type="EMBL" id="WSA34226.1"/>
    </source>
</evidence>
<sequence>MTTPADLDTTIAKYASVAFDDSTPLLEAGLESLSLLRLAVELANDDDAEIDATRLVDLRTVGDLKQWLRELSAVGADRGGAQ</sequence>
<feature type="domain" description="Carrier" evidence="3">
    <location>
        <begin position="13"/>
        <end position="68"/>
    </location>
</feature>
<dbReference type="Proteomes" id="UP000199343">
    <property type="component" value="Unassembled WGS sequence"/>
</dbReference>
<dbReference type="PROSITE" id="PS00012">
    <property type="entry name" value="PHOSPHOPANTETHEINE"/>
    <property type="match status" value="1"/>
</dbReference>
<dbReference type="Pfam" id="PF00550">
    <property type="entry name" value="PP-binding"/>
    <property type="match status" value="1"/>
</dbReference>
<evidence type="ECO:0000313" key="6">
    <source>
        <dbReference type="Proteomes" id="UP000199343"/>
    </source>
</evidence>
<keyword evidence="1" id="KW-0596">Phosphopantetheine</keyword>
<evidence type="ECO:0000256" key="2">
    <source>
        <dbReference type="ARBA" id="ARBA00022553"/>
    </source>
</evidence>
<dbReference type="EMBL" id="CP109071">
    <property type="protein sequence ID" value="WSA34226.1"/>
    <property type="molecule type" value="Genomic_DNA"/>
</dbReference>
<dbReference type="InterPro" id="IPR009081">
    <property type="entry name" value="PP-bd_ACP"/>
</dbReference>
<gene>
    <name evidence="4" type="ORF">GA0070608_1337</name>
    <name evidence="5" type="ORF">OIE14_09380</name>
</gene>
<keyword evidence="2" id="KW-0597">Phosphoprotein</keyword>
<accession>A0A1C6UKG9</accession>
<organism evidence="4 6">
    <name type="scientific">Micromonospora peucetia</name>
    <dbReference type="NCBI Taxonomy" id="47871"/>
    <lineage>
        <taxon>Bacteria</taxon>
        <taxon>Bacillati</taxon>
        <taxon>Actinomycetota</taxon>
        <taxon>Actinomycetes</taxon>
        <taxon>Micromonosporales</taxon>
        <taxon>Micromonosporaceae</taxon>
        <taxon>Micromonospora</taxon>
    </lineage>
</organism>
<protein>
    <submittedName>
        <fullName evidence="5">Acyl carrier protein</fullName>
    </submittedName>
    <submittedName>
        <fullName evidence="4">Phosphopantetheine attachment site</fullName>
    </submittedName>
</protein>
<reference evidence="5 7" key="2">
    <citation type="submission" date="2022-10" db="EMBL/GenBank/DDBJ databases">
        <title>The complete genomes of actinobacterial strains from the NBC collection.</title>
        <authorList>
            <person name="Joergensen T.S."/>
            <person name="Alvarez Arevalo M."/>
            <person name="Sterndorff E.B."/>
            <person name="Faurdal D."/>
            <person name="Vuksanovic O."/>
            <person name="Mourched A.-S."/>
            <person name="Charusanti P."/>
            <person name="Shaw S."/>
            <person name="Blin K."/>
            <person name="Weber T."/>
        </authorList>
    </citation>
    <scope>NUCLEOTIDE SEQUENCE [LARGE SCALE GENOMIC DNA]</scope>
    <source>
        <strain evidence="5 7">NBC 01809</strain>
    </source>
</reference>
<dbReference type="STRING" id="47871.GA0070608_1337"/>
<dbReference type="RefSeq" id="WP_091623422.1">
    <property type="nucleotide sequence ID" value="NZ_CP109071.1"/>
</dbReference>
<proteinExistence type="predicted"/>
<dbReference type="EMBL" id="FMIC01000002">
    <property type="protein sequence ID" value="SCL54468.1"/>
    <property type="molecule type" value="Genomic_DNA"/>
</dbReference>
<dbReference type="InterPro" id="IPR036736">
    <property type="entry name" value="ACP-like_sf"/>
</dbReference>
<reference evidence="4 6" key="1">
    <citation type="submission" date="2016-06" db="EMBL/GenBank/DDBJ databases">
        <authorList>
            <person name="Kjaerup R.B."/>
            <person name="Dalgaard T.S."/>
            <person name="Juul-Madsen H.R."/>
        </authorList>
    </citation>
    <scope>NUCLEOTIDE SEQUENCE [LARGE SCALE GENOMIC DNA]</scope>
    <source>
        <strain evidence="4 6">DSM 43363</strain>
    </source>
</reference>
<evidence type="ECO:0000259" key="3">
    <source>
        <dbReference type="Pfam" id="PF00550"/>
    </source>
</evidence>
<evidence type="ECO:0000313" key="4">
    <source>
        <dbReference type="EMBL" id="SCL54468.1"/>
    </source>
</evidence>
<dbReference type="SUPFAM" id="SSF47336">
    <property type="entry name" value="ACP-like"/>
    <property type="match status" value="1"/>
</dbReference>